<evidence type="ECO:0000313" key="14">
    <source>
        <dbReference type="EMBL" id="MDG0793582.1"/>
    </source>
</evidence>
<evidence type="ECO:0000256" key="9">
    <source>
        <dbReference type="ARBA" id="ARBA00023239"/>
    </source>
</evidence>
<protein>
    <recommendedName>
        <fullName evidence="11">L-serine deaminase</fullName>
    </recommendedName>
</protein>
<dbReference type="InterPro" id="IPR045865">
    <property type="entry name" value="ACT-like_dom_sf"/>
</dbReference>
<dbReference type="EMBL" id="JAPDHZ010000004">
    <property type="protein sequence ID" value="MDG0793582.1"/>
    <property type="molecule type" value="Genomic_DNA"/>
</dbReference>
<keyword evidence="15" id="KW-1185">Reference proteome</keyword>
<evidence type="ECO:0000256" key="3">
    <source>
        <dbReference type="ARBA" id="ARBA00008636"/>
    </source>
</evidence>
<dbReference type="RefSeq" id="WP_277567341.1">
    <property type="nucleotide sequence ID" value="NZ_JAPDHZ010000004.1"/>
</dbReference>
<proteinExistence type="inferred from homology"/>
<dbReference type="GO" id="GO:0051539">
    <property type="term" value="F:4 iron, 4 sulfur cluster binding"/>
    <property type="evidence" value="ECO:0007669"/>
    <property type="project" value="UniProtKB-UniRule"/>
</dbReference>
<dbReference type="InterPro" id="IPR004643">
    <property type="entry name" value="Fe-S_L-Ser_bsu"/>
</dbReference>
<keyword evidence="9 11" id="KW-0456">Lyase</keyword>
<evidence type="ECO:0000259" key="13">
    <source>
        <dbReference type="PROSITE" id="PS51671"/>
    </source>
</evidence>
<keyword evidence="5 11" id="KW-0004">4Fe-4S</keyword>
<comment type="cofactor">
    <cofactor evidence="1 12">
        <name>[4Fe-4S] cluster</name>
        <dbReference type="ChEBI" id="CHEBI:49883"/>
    </cofactor>
</comment>
<evidence type="ECO:0000313" key="15">
    <source>
        <dbReference type="Proteomes" id="UP001153387"/>
    </source>
</evidence>
<dbReference type="GO" id="GO:0046872">
    <property type="term" value="F:metal ion binding"/>
    <property type="evidence" value="ECO:0007669"/>
    <property type="project" value="UniProtKB-UniRule"/>
</dbReference>
<feature type="domain" description="ACT" evidence="13">
    <location>
        <begin position="148"/>
        <end position="220"/>
    </location>
</feature>
<sequence>MRFKDVFSIMGPSMIGPSSSHTAGAARLGLTARQALGGQPDEADIIFSGSFAETYMGHGTDLAVTAGLLGCAPDDERIRDSIALAEAAGMELRFGTELRPGGHPNTVRFELRKGEQALTMVGCSIGGGNVEIVGVDGFDVKFGADCPTLLVNHQDMAGTVAAMALIVGRANLNIRAMDVDRQSRSGRALTVMEMDQAVSAEVRRELQALPQVERVRLIHLNEEEGQE</sequence>
<dbReference type="PANTHER" id="PTHR30182">
    <property type="entry name" value="L-SERINE DEHYDRATASE"/>
    <property type="match status" value="1"/>
</dbReference>
<evidence type="ECO:0000256" key="12">
    <source>
        <dbReference type="RuleBase" id="RU366059"/>
    </source>
</evidence>
<organism evidence="14 15">
    <name type="scientific">Cohnella ginsengisoli</name>
    <dbReference type="NCBI Taxonomy" id="425004"/>
    <lineage>
        <taxon>Bacteria</taxon>
        <taxon>Bacillati</taxon>
        <taxon>Bacillota</taxon>
        <taxon>Bacilli</taxon>
        <taxon>Bacillales</taxon>
        <taxon>Paenibacillaceae</taxon>
        <taxon>Cohnella</taxon>
    </lineage>
</organism>
<dbReference type="PROSITE" id="PS51671">
    <property type="entry name" value="ACT"/>
    <property type="match status" value="1"/>
</dbReference>
<dbReference type="SUPFAM" id="SSF143548">
    <property type="entry name" value="Serine metabolism enzymes domain"/>
    <property type="match status" value="1"/>
</dbReference>
<evidence type="ECO:0000256" key="6">
    <source>
        <dbReference type="ARBA" id="ARBA00022723"/>
    </source>
</evidence>
<evidence type="ECO:0000256" key="7">
    <source>
        <dbReference type="ARBA" id="ARBA00023004"/>
    </source>
</evidence>
<evidence type="ECO:0000256" key="11">
    <source>
        <dbReference type="PIRNR" id="PIRNR036692"/>
    </source>
</evidence>
<reference evidence="14 15" key="1">
    <citation type="submission" date="2022-10" db="EMBL/GenBank/DDBJ databases">
        <title>Comparative genomic analysis of Cohnella hashimotonis sp. nov., isolated from the International Space Station.</title>
        <authorList>
            <person name="Simpson A."/>
            <person name="Venkateswaran K."/>
        </authorList>
    </citation>
    <scope>NUCLEOTIDE SEQUENCE [LARGE SCALE GENOMIC DNA]</scope>
    <source>
        <strain evidence="14 15">DSM 18997</strain>
    </source>
</reference>
<evidence type="ECO:0000256" key="8">
    <source>
        <dbReference type="ARBA" id="ARBA00023014"/>
    </source>
</evidence>
<dbReference type="SUPFAM" id="SSF55021">
    <property type="entry name" value="ACT-like"/>
    <property type="match status" value="1"/>
</dbReference>
<dbReference type="Gene3D" id="3.30.1330.90">
    <property type="entry name" value="D-3-phosphoglycerate dehydrogenase, domain 3"/>
    <property type="match status" value="1"/>
</dbReference>
<evidence type="ECO:0000256" key="1">
    <source>
        <dbReference type="ARBA" id="ARBA00001966"/>
    </source>
</evidence>
<dbReference type="Gene3D" id="3.30.70.260">
    <property type="match status" value="1"/>
</dbReference>
<dbReference type="PANTHER" id="PTHR30182:SF12">
    <property type="entry name" value="L-SERINE DEHYDRATASE, BETA CHAIN-RELATED"/>
    <property type="match status" value="1"/>
</dbReference>
<dbReference type="PIRSF" id="PIRSF036692">
    <property type="entry name" value="SDH_B"/>
    <property type="match status" value="1"/>
</dbReference>
<dbReference type="AlphaFoldDB" id="A0A9X4QPJ8"/>
<accession>A0A9X4QPJ8</accession>
<dbReference type="GO" id="GO:0006094">
    <property type="term" value="P:gluconeogenesis"/>
    <property type="evidence" value="ECO:0007669"/>
    <property type="project" value="UniProtKB-UniRule"/>
</dbReference>
<dbReference type="NCBIfam" id="TIGR00719">
    <property type="entry name" value="sda_beta"/>
    <property type="match status" value="1"/>
</dbReference>
<keyword evidence="7 11" id="KW-0408">Iron</keyword>
<comment type="pathway">
    <text evidence="2 11">Carbohydrate biosynthesis; gluconeogenesis.</text>
</comment>
<dbReference type="InterPro" id="IPR005131">
    <property type="entry name" value="Ser_deHydtase_bsu"/>
</dbReference>
<keyword evidence="4 11" id="KW-0312">Gluconeogenesis</keyword>
<evidence type="ECO:0000256" key="4">
    <source>
        <dbReference type="ARBA" id="ARBA00022432"/>
    </source>
</evidence>
<evidence type="ECO:0000256" key="10">
    <source>
        <dbReference type="ARBA" id="ARBA00049406"/>
    </source>
</evidence>
<keyword evidence="8 11" id="KW-0411">Iron-sulfur</keyword>
<keyword evidence="6 11" id="KW-0479">Metal-binding</keyword>
<gene>
    <name evidence="14" type="primary">sdaAB</name>
    <name evidence="14" type="ORF">OMP38_24165</name>
</gene>
<comment type="similarity">
    <text evidence="3 11 12">Belongs to the iron-sulfur dependent L-serine dehydratase family.</text>
</comment>
<comment type="caution">
    <text evidence="14">The sequence shown here is derived from an EMBL/GenBank/DDBJ whole genome shotgun (WGS) entry which is preliminary data.</text>
</comment>
<dbReference type="Pfam" id="PF03315">
    <property type="entry name" value="SDH_beta"/>
    <property type="match status" value="1"/>
</dbReference>
<evidence type="ECO:0000256" key="2">
    <source>
        <dbReference type="ARBA" id="ARBA00004742"/>
    </source>
</evidence>
<dbReference type="GO" id="GO:0003941">
    <property type="term" value="F:L-serine ammonia-lyase activity"/>
    <property type="evidence" value="ECO:0007669"/>
    <property type="project" value="UniProtKB-UniRule"/>
</dbReference>
<comment type="catalytic activity">
    <reaction evidence="10 11 12">
        <text>L-serine = pyruvate + NH4(+)</text>
        <dbReference type="Rhea" id="RHEA:19169"/>
        <dbReference type="ChEBI" id="CHEBI:15361"/>
        <dbReference type="ChEBI" id="CHEBI:28938"/>
        <dbReference type="ChEBI" id="CHEBI:33384"/>
        <dbReference type="EC" id="4.3.1.17"/>
    </reaction>
</comment>
<evidence type="ECO:0000256" key="5">
    <source>
        <dbReference type="ARBA" id="ARBA00022485"/>
    </source>
</evidence>
<dbReference type="InterPro" id="IPR051318">
    <property type="entry name" value="Fe-S_L-Ser"/>
</dbReference>
<name>A0A9X4QPJ8_9BACL</name>
<dbReference type="CDD" id="cd04903">
    <property type="entry name" value="ACT_LSD"/>
    <property type="match status" value="1"/>
</dbReference>
<dbReference type="InterPro" id="IPR029009">
    <property type="entry name" value="ASB_dom_sf"/>
</dbReference>
<dbReference type="InterPro" id="IPR002912">
    <property type="entry name" value="ACT_dom"/>
</dbReference>
<dbReference type="Proteomes" id="UP001153387">
    <property type="component" value="Unassembled WGS sequence"/>
</dbReference>